<organism evidence="2 3">
    <name type="scientific">Coffea arabica</name>
    <name type="common">Arabian coffee</name>
    <dbReference type="NCBI Taxonomy" id="13443"/>
    <lineage>
        <taxon>Eukaryota</taxon>
        <taxon>Viridiplantae</taxon>
        <taxon>Streptophyta</taxon>
        <taxon>Embryophyta</taxon>
        <taxon>Tracheophyta</taxon>
        <taxon>Spermatophyta</taxon>
        <taxon>Magnoliopsida</taxon>
        <taxon>eudicotyledons</taxon>
        <taxon>Gunneridae</taxon>
        <taxon>Pentapetalae</taxon>
        <taxon>asterids</taxon>
        <taxon>lamiids</taxon>
        <taxon>Gentianales</taxon>
        <taxon>Rubiaceae</taxon>
        <taxon>Ixoroideae</taxon>
        <taxon>Gardenieae complex</taxon>
        <taxon>Bertiereae - Coffeeae clade</taxon>
        <taxon>Coffeeae</taxon>
        <taxon>Coffea</taxon>
    </lineage>
</organism>
<evidence type="ECO:0000313" key="3">
    <source>
        <dbReference type="RefSeq" id="XP_071933679.1"/>
    </source>
</evidence>
<dbReference type="PROSITE" id="PS50994">
    <property type="entry name" value="INTEGRASE"/>
    <property type="match status" value="1"/>
</dbReference>
<sequence>MCISKGSLVVLKGVKHSTMYILQDSTLIGSAAAAVASSEDRKYDMTKLWHIRLGHMSGRGMQILSKRDLLEGHKVTDLGFCEHCTFSKLYHRKFGKAIHRTKGTLDYTHSDYWGLSRVESLGGCRYFLSMIDGYSRMTWIIVMKEKGETFKNFKQWKALVENQIGKKIKRPQTDNSLEFCSKEFDEFCKDEGITWHHIVRHNHNKTV</sequence>
<dbReference type="RefSeq" id="XP_071933679.1">
    <property type="nucleotide sequence ID" value="XM_072077578.1"/>
</dbReference>
<evidence type="ECO:0000313" key="2">
    <source>
        <dbReference type="Proteomes" id="UP001652660"/>
    </source>
</evidence>
<dbReference type="Pfam" id="PF13976">
    <property type="entry name" value="gag_pre-integrs"/>
    <property type="match status" value="1"/>
</dbReference>
<gene>
    <name evidence="3" type="primary">LOC140036240</name>
</gene>
<dbReference type="InterPro" id="IPR025724">
    <property type="entry name" value="GAG-pre-integrase_dom"/>
</dbReference>
<dbReference type="Pfam" id="PF00665">
    <property type="entry name" value="rve"/>
    <property type="match status" value="1"/>
</dbReference>
<reference evidence="3" key="1">
    <citation type="submission" date="2025-08" db="UniProtKB">
        <authorList>
            <consortium name="RefSeq"/>
        </authorList>
    </citation>
    <scope>IDENTIFICATION</scope>
    <source>
        <tissue evidence="3">Leaves</tissue>
    </source>
</reference>
<dbReference type="PANTHER" id="PTHR42648:SF28">
    <property type="entry name" value="TRANSPOSON-ENCODED PROTEIN WITH RIBONUCLEASE H-LIKE AND RETROVIRUS ZINC FINGER-LIKE DOMAINS"/>
    <property type="match status" value="1"/>
</dbReference>
<dbReference type="InterPro" id="IPR039537">
    <property type="entry name" value="Retrotran_Ty1/copia-like"/>
</dbReference>
<proteinExistence type="predicted"/>
<dbReference type="GeneID" id="140036240"/>
<accession>A0ABM4WPH0</accession>
<dbReference type="InterPro" id="IPR001584">
    <property type="entry name" value="Integrase_cat-core"/>
</dbReference>
<keyword evidence="2" id="KW-1185">Reference proteome</keyword>
<dbReference type="InterPro" id="IPR036397">
    <property type="entry name" value="RNaseH_sf"/>
</dbReference>
<dbReference type="Gene3D" id="3.30.420.10">
    <property type="entry name" value="Ribonuclease H-like superfamily/Ribonuclease H"/>
    <property type="match status" value="1"/>
</dbReference>
<name>A0ABM4WPH0_COFAR</name>
<dbReference type="SUPFAM" id="SSF53098">
    <property type="entry name" value="Ribonuclease H-like"/>
    <property type="match status" value="1"/>
</dbReference>
<evidence type="ECO:0000259" key="1">
    <source>
        <dbReference type="PROSITE" id="PS50994"/>
    </source>
</evidence>
<protein>
    <submittedName>
        <fullName evidence="3">Uncharacterized mitochondrial protein AtMg00300-like</fullName>
    </submittedName>
</protein>
<dbReference type="InterPro" id="IPR012337">
    <property type="entry name" value="RNaseH-like_sf"/>
</dbReference>
<feature type="domain" description="Integrase catalytic" evidence="1">
    <location>
        <begin position="95"/>
        <end position="207"/>
    </location>
</feature>
<dbReference type="Proteomes" id="UP001652660">
    <property type="component" value="Chromosome 2e"/>
</dbReference>
<dbReference type="PANTHER" id="PTHR42648">
    <property type="entry name" value="TRANSPOSASE, PUTATIVE-RELATED"/>
    <property type="match status" value="1"/>
</dbReference>